<dbReference type="Proteomes" id="UP001303899">
    <property type="component" value="Unassembled WGS sequence"/>
</dbReference>
<evidence type="ECO:0000313" key="2">
    <source>
        <dbReference type="EMBL" id="MEA5402760.1"/>
    </source>
</evidence>
<sequence length="765" mass="86746">MRKTRAILITTILSLFYNISPAQSIDNLYFGDSESAKLHQVNGQNIKTIQGGLAQPAIVLLPPTTASWTGGLVTFTLKIDKDNLNYLTAKFWGNDVTQNRLYLVCEGKQIGSRHLGDIDMLDIGNDAPFYNDRFFYTTTPLPLSLTKGKSEIQVEIRSNGPIWGYGQTWDKYQKDMVEPTRGIYAVYSHTNPDFVPDKKEKQGIAPTSKIRKSPNEDVLVHLKERINKEVLNLLQSSKPLSQVQMQFLAKAYHTQWTKAYHNPAVIKATLNGIDELYKKYLQNPRLAYSDPATWNADWFGLGICGQIIYLLRNDLAPSFSENITDLAVSRKEAYSKMLLDCRISHQQNRRLYTNQSMINDLYGIYYANKGLQIIAPEQASSESKVLDYLYQSVGLTPWLGSDDKEGNPTKTAGNNYWQLTEKGLTKELGYVGNYGEVLDWTTEIYEATKSDLLPDGDAKIKAQIDKIALARTYFRYPTVDNEGNQTMRVETVVGWRDTHYPGDVCYVQRPSWDGGPFQMAAATMNPKLVAYSQKMLSDNQFFAVVEERMKNEGFRVTAGLLEVPEQYEKIKNHQPLNEEMPLGWKQPNLVFSDEENGVIVIKNKQEILYASLYWRARNAINNLARVHYITPTYNNIATVTVDERFEDSGNFYTMPNYTNMAFGNGGVKYPDGLVLAHAGEKQPIAKIPVGMKYKVGDENPYAGRANFYQLEYGKYFIVMNNSKNKITNIAVPMRFKKSVNVASGEEITNKSISLEPMSSMVLYQK</sequence>
<organism evidence="2 3">
    <name type="scientific">Arcicella gelida</name>
    <dbReference type="NCBI Taxonomy" id="2984195"/>
    <lineage>
        <taxon>Bacteria</taxon>
        <taxon>Pseudomonadati</taxon>
        <taxon>Bacteroidota</taxon>
        <taxon>Cytophagia</taxon>
        <taxon>Cytophagales</taxon>
        <taxon>Flectobacillaceae</taxon>
        <taxon>Arcicella</taxon>
    </lineage>
</organism>
<evidence type="ECO:0000313" key="3">
    <source>
        <dbReference type="Proteomes" id="UP001303899"/>
    </source>
</evidence>
<proteinExistence type="predicted"/>
<comment type="caution">
    <text evidence="2">The sequence shown here is derived from an EMBL/GenBank/DDBJ whole genome shotgun (WGS) entry which is preliminary data.</text>
</comment>
<feature type="signal peptide" evidence="1">
    <location>
        <begin position="1"/>
        <end position="22"/>
    </location>
</feature>
<accession>A0ABU5S2R7</accession>
<dbReference type="RefSeq" id="WP_323327622.1">
    <property type="nucleotide sequence ID" value="NZ_JAYGIL010000007.1"/>
</dbReference>
<protein>
    <submittedName>
        <fullName evidence="2">Uncharacterized protein</fullName>
    </submittedName>
</protein>
<keyword evidence="1" id="KW-0732">Signal</keyword>
<name>A0ABU5S2R7_9BACT</name>
<dbReference type="EMBL" id="JAYGIL010000007">
    <property type="protein sequence ID" value="MEA5402760.1"/>
    <property type="molecule type" value="Genomic_DNA"/>
</dbReference>
<evidence type="ECO:0000256" key="1">
    <source>
        <dbReference type="SAM" id="SignalP"/>
    </source>
</evidence>
<gene>
    <name evidence="2" type="ORF">VB776_07535</name>
</gene>
<keyword evidence="3" id="KW-1185">Reference proteome</keyword>
<reference evidence="2 3" key="1">
    <citation type="submission" date="2023-12" db="EMBL/GenBank/DDBJ databases">
        <title>Novel species of the genus Arcicella isolated from rivers.</title>
        <authorList>
            <person name="Lu H."/>
        </authorList>
    </citation>
    <scope>NUCLEOTIDE SEQUENCE [LARGE SCALE GENOMIC DNA]</scope>
    <source>
        <strain evidence="2 3">DC2W</strain>
    </source>
</reference>
<feature type="chain" id="PRO_5045451505" evidence="1">
    <location>
        <begin position="23"/>
        <end position="765"/>
    </location>
</feature>